<evidence type="ECO:0000313" key="3">
    <source>
        <dbReference type="Proteomes" id="UP000543642"/>
    </source>
</evidence>
<dbReference type="RefSeq" id="WP_183775505.1">
    <property type="nucleotide sequence ID" value="NZ_JACHFW010000012.1"/>
</dbReference>
<keyword evidence="1" id="KW-1133">Transmembrane helix</keyword>
<dbReference type="AlphaFoldDB" id="A0A7W8M5Z8"/>
<feature type="transmembrane region" description="Helical" evidence="1">
    <location>
        <begin position="36"/>
        <end position="55"/>
    </location>
</feature>
<reference evidence="2 3" key="1">
    <citation type="submission" date="2020-08" db="EMBL/GenBank/DDBJ databases">
        <title>Genomic Encyclopedia of Type Strains, Phase IV (KMG-IV): sequencing the most valuable type-strain genomes for metagenomic binning, comparative biology and taxonomic classification.</title>
        <authorList>
            <person name="Goeker M."/>
        </authorList>
    </citation>
    <scope>NUCLEOTIDE SEQUENCE [LARGE SCALE GENOMIC DNA]</scope>
    <source>
        <strain evidence="2 3">DSM 106146</strain>
    </source>
</reference>
<evidence type="ECO:0000313" key="2">
    <source>
        <dbReference type="EMBL" id="MBB5265555.1"/>
    </source>
</evidence>
<proteinExistence type="predicted"/>
<accession>A0A7W8M5Z8</accession>
<name>A0A7W8M5Z8_9FIRM</name>
<dbReference type="EMBL" id="JACHFW010000012">
    <property type="protein sequence ID" value="MBB5265555.1"/>
    <property type="molecule type" value="Genomic_DNA"/>
</dbReference>
<comment type="caution">
    <text evidence="2">The sequence shown here is derived from an EMBL/GenBank/DDBJ whole genome shotgun (WGS) entry which is preliminary data.</text>
</comment>
<protein>
    <submittedName>
        <fullName evidence="2">Uncharacterized protein</fullName>
    </submittedName>
</protein>
<organism evidence="2 3">
    <name type="scientific">Catenibacillus scindens</name>
    <dbReference type="NCBI Taxonomy" id="673271"/>
    <lineage>
        <taxon>Bacteria</taxon>
        <taxon>Bacillati</taxon>
        <taxon>Bacillota</taxon>
        <taxon>Clostridia</taxon>
        <taxon>Lachnospirales</taxon>
        <taxon>Lachnospiraceae</taxon>
        <taxon>Catenibacillus</taxon>
    </lineage>
</organism>
<gene>
    <name evidence="2" type="ORF">HNP82_002701</name>
</gene>
<dbReference type="Proteomes" id="UP000543642">
    <property type="component" value="Unassembled WGS sequence"/>
</dbReference>
<feature type="transmembrane region" description="Helical" evidence="1">
    <location>
        <begin position="12"/>
        <end position="30"/>
    </location>
</feature>
<keyword evidence="3" id="KW-1185">Reference proteome</keyword>
<evidence type="ECO:0000256" key="1">
    <source>
        <dbReference type="SAM" id="Phobius"/>
    </source>
</evidence>
<sequence>MKPQNCRKIINGLALIGMGMVFLSYIPFLSSIHREMIFVATFLVVGDVIFGFIFLRCPHCKKLLNFKWSSQSICHNCGEKLDDDSLKS</sequence>
<keyword evidence="1" id="KW-0472">Membrane</keyword>
<keyword evidence="1" id="KW-0812">Transmembrane</keyword>